<reference evidence="1 2" key="1">
    <citation type="submission" date="2019-09" db="EMBL/GenBank/DDBJ databases">
        <title>NBRP : Genome information of microbial organism related human and environment.</title>
        <authorList>
            <person name="Hattori M."/>
            <person name="Oshima K."/>
            <person name="Inaba H."/>
            <person name="Suda W."/>
            <person name="Sakamoto M."/>
            <person name="Iino T."/>
            <person name="Kitahara M."/>
            <person name="Oshida Y."/>
            <person name="Iida T."/>
            <person name="Kudo T."/>
            <person name="Itoh T."/>
            <person name="Ohkuma M."/>
        </authorList>
    </citation>
    <scope>NUCLEOTIDE SEQUENCE [LARGE SCALE GENOMIC DNA]</scope>
    <source>
        <strain evidence="1 2">Q-1</strain>
    </source>
</reference>
<comment type="caution">
    <text evidence="1">The sequence shown here is derived from an EMBL/GenBank/DDBJ whole genome shotgun (WGS) entry which is preliminary data.</text>
</comment>
<evidence type="ECO:0000313" key="1">
    <source>
        <dbReference type="EMBL" id="GER05126.1"/>
    </source>
</evidence>
<gene>
    <name evidence="1" type="ORF">JCM17846_28080</name>
</gene>
<protein>
    <submittedName>
        <fullName evidence="1">Uncharacterized protein</fullName>
    </submittedName>
</protein>
<evidence type="ECO:0000313" key="2">
    <source>
        <dbReference type="Proteomes" id="UP000324996"/>
    </source>
</evidence>
<dbReference type="AlphaFoldDB" id="A0A5A7NDW0"/>
<organism evidence="1 2">
    <name type="scientific">Iodidimonas nitroreducens</name>
    <dbReference type="NCBI Taxonomy" id="1236968"/>
    <lineage>
        <taxon>Bacteria</taxon>
        <taxon>Pseudomonadati</taxon>
        <taxon>Pseudomonadota</taxon>
        <taxon>Alphaproteobacteria</taxon>
        <taxon>Iodidimonadales</taxon>
        <taxon>Iodidimonadaceae</taxon>
        <taxon>Iodidimonas</taxon>
    </lineage>
</organism>
<dbReference type="Proteomes" id="UP000324996">
    <property type="component" value="Unassembled WGS sequence"/>
</dbReference>
<keyword evidence="2" id="KW-1185">Reference proteome</keyword>
<sequence>MPQPSGLSRQKPAAGLKAGAGNFYFTASVLRHNQAPKTGLEAGPETEQEKSG</sequence>
<accession>A0A5A7NDW0</accession>
<proteinExistence type="predicted"/>
<name>A0A5A7NDW0_9PROT</name>
<dbReference type="EMBL" id="BKCN01000018">
    <property type="protein sequence ID" value="GER05126.1"/>
    <property type="molecule type" value="Genomic_DNA"/>
</dbReference>